<dbReference type="FunFam" id="3.40.50.720:FF:000084">
    <property type="entry name" value="Short-chain dehydrogenase reductase"/>
    <property type="match status" value="1"/>
</dbReference>
<comment type="similarity">
    <text evidence="1">Belongs to the short-chain dehydrogenases/reductases (SDR) family.</text>
</comment>
<protein>
    <submittedName>
        <fullName evidence="3">SDR family oxidoreductase</fullName>
    </submittedName>
</protein>
<dbReference type="InterPro" id="IPR050259">
    <property type="entry name" value="SDR"/>
</dbReference>
<keyword evidence="2" id="KW-0560">Oxidoreductase</keyword>
<dbReference type="PROSITE" id="PS00061">
    <property type="entry name" value="ADH_SHORT"/>
    <property type="match status" value="1"/>
</dbReference>
<dbReference type="InterPro" id="IPR036291">
    <property type="entry name" value="NAD(P)-bd_dom_sf"/>
</dbReference>
<dbReference type="EMBL" id="JAEKNQ010000059">
    <property type="protein sequence ID" value="MBJ7604539.1"/>
    <property type="molecule type" value="Genomic_DNA"/>
</dbReference>
<accession>A0A934KDP0</accession>
<name>A0A934KDP0_9BACT</name>
<dbReference type="RefSeq" id="WP_338182353.1">
    <property type="nucleotide sequence ID" value="NZ_JAEKNQ010000059.1"/>
</dbReference>
<dbReference type="Proteomes" id="UP000620075">
    <property type="component" value="Unassembled WGS sequence"/>
</dbReference>
<reference evidence="3 4" key="1">
    <citation type="submission" date="2020-10" db="EMBL/GenBank/DDBJ databases">
        <title>Ca. Dormibacterota MAGs.</title>
        <authorList>
            <person name="Montgomery K."/>
        </authorList>
    </citation>
    <scope>NUCLEOTIDE SEQUENCE [LARGE SCALE GENOMIC DNA]</scope>
    <source>
        <strain evidence="3">SC8811_S16_3</strain>
    </source>
</reference>
<dbReference type="PRINTS" id="PR00080">
    <property type="entry name" value="SDRFAMILY"/>
</dbReference>
<sequence length="262" mass="27958">MAETAIEMVPTYPDLAGKVAVVTGGSKGIGSATCRLLAANCVRVAVVGRDQGAIDKVVQSITSETAPAIGVSADMVSYEDTERMRQQVEAELGPVDILVPFAGGFGRHTPIQDITEEEWRFVIDSNLTSTFFTCKSFLPGMMERRRGSVITMASNAARILDIPLTASYAAAKAGIVMFTRHVAKEVGPHGVRVNCVAPATTMSERVERLLSAERIQELAELAPLKRFGQPEDTALATLFLASDASSWITGITIDVAGGRVML</sequence>
<dbReference type="PANTHER" id="PTHR42879:SF2">
    <property type="entry name" value="3-OXOACYL-[ACYL-CARRIER-PROTEIN] REDUCTASE FABG"/>
    <property type="match status" value="1"/>
</dbReference>
<evidence type="ECO:0000256" key="2">
    <source>
        <dbReference type="ARBA" id="ARBA00023002"/>
    </source>
</evidence>
<dbReference type="PRINTS" id="PR00081">
    <property type="entry name" value="GDHRDH"/>
</dbReference>
<organism evidence="3 4">
    <name type="scientific">Candidatus Dormiibacter inghamiae</name>
    <dbReference type="NCBI Taxonomy" id="3127013"/>
    <lineage>
        <taxon>Bacteria</taxon>
        <taxon>Bacillati</taxon>
        <taxon>Candidatus Dormiibacterota</taxon>
        <taxon>Candidatus Dormibacteria</taxon>
        <taxon>Candidatus Dormibacterales</taxon>
        <taxon>Candidatus Dormibacteraceae</taxon>
        <taxon>Candidatus Dormiibacter</taxon>
    </lineage>
</organism>
<dbReference type="PANTHER" id="PTHR42879">
    <property type="entry name" value="3-OXOACYL-(ACYL-CARRIER-PROTEIN) REDUCTASE"/>
    <property type="match status" value="1"/>
</dbReference>
<evidence type="ECO:0000313" key="4">
    <source>
        <dbReference type="Proteomes" id="UP000620075"/>
    </source>
</evidence>
<dbReference type="InterPro" id="IPR002347">
    <property type="entry name" value="SDR_fam"/>
</dbReference>
<dbReference type="GO" id="GO:0032787">
    <property type="term" value="P:monocarboxylic acid metabolic process"/>
    <property type="evidence" value="ECO:0007669"/>
    <property type="project" value="UniProtKB-ARBA"/>
</dbReference>
<evidence type="ECO:0000313" key="3">
    <source>
        <dbReference type="EMBL" id="MBJ7604539.1"/>
    </source>
</evidence>
<dbReference type="InterPro" id="IPR020904">
    <property type="entry name" value="Sc_DH/Rdtase_CS"/>
</dbReference>
<comment type="caution">
    <text evidence="3">The sequence shown here is derived from an EMBL/GenBank/DDBJ whole genome shotgun (WGS) entry which is preliminary data.</text>
</comment>
<dbReference type="AlphaFoldDB" id="A0A934KDP0"/>
<gene>
    <name evidence="3" type="ORF">JF888_15395</name>
</gene>
<dbReference type="GO" id="GO:0016491">
    <property type="term" value="F:oxidoreductase activity"/>
    <property type="evidence" value="ECO:0007669"/>
    <property type="project" value="UniProtKB-KW"/>
</dbReference>
<dbReference type="Gene3D" id="3.40.50.720">
    <property type="entry name" value="NAD(P)-binding Rossmann-like Domain"/>
    <property type="match status" value="1"/>
</dbReference>
<proteinExistence type="inferred from homology"/>
<dbReference type="Pfam" id="PF13561">
    <property type="entry name" value="adh_short_C2"/>
    <property type="match status" value="1"/>
</dbReference>
<evidence type="ECO:0000256" key="1">
    <source>
        <dbReference type="ARBA" id="ARBA00006484"/>
    </source>
</evidence>
<dbReference type="SUPFAM" id="SSF51735">
    <property type="entry name" value="NAD(P)-binding Rossmann-fold domains"/>
    <property type="match status" value="1"/>
</dbReference>
<dbReference type="CDD" id="cd05233">
    <property type="entry name" value="SDR_c"/>
    <property type="match status" value="1"/>
</dbReference>